<evidence type="ECO:0000313" key="1">
    <source>
        <dbReference type="EMBL" id="PLS06433.1"/>
    </source>
</evidence>
<gene>
    <name evidence="1" type="ORF">CVD27_07775</name>
</gene>
<accession>A0A2N5HLM6</accession>
<dbReference type="OrthoDB" id="2968672at2"/>
<dbReference type="AlphaFoldDB" id="A0A2N5HLM6"/>
<dbReference type="RefSeq" id="WP_101647327.1">
    <property type="nucleotide sequence ID" value="NZ_PGVE01000035.1"/>
</dbReference>
<sequence>MKGIKQLYVLIFFILLASGCQREITKPEIKPKFINIYQSSVSVFHQDDNEIPSLFVKHEIKGNQIYIECLVTGISFRNRERSKQKIGKMQVWVDGKKSREITSAAFIIKGLSPGKHKLKLEIVKLNNEPYGLSKEIMVNIPR</sequence>
<name>A0A2N5HLM6_9BACI</name>
<keyword evidence="2" id="KW-1185">Reference proteome</keyword>
<organism evidence="1 2">
    <name type="scientific">Neobacillus cucumis</name>
    <dbReference type="NCBI Taxonomy" id="1740721"/>
    <lineage>
        <taxon>Bacteria</taxon>
        <taxon>Bacillati</taxon>
        <taxon>Bacillota</taxon>
        <taxon>Bacilli</taxon>
        <taxon>Bacillales</taxon>
        <taxon>Bacillaceae</taxon>
        <taxon>Neobacillus</taxon>
    </lineage>
</organism>
<dbReference type="EMBL" id="PGVE01000035">
    <property type="protein sequence ID" value="PLS06433.1"/>
    <property type="molecule type" value="Genomic_DNA"/>
</dbReference>
<comment type="caution">
    <text evidence="1">The sequence shown here is derived from an EMBL/GenBank/DDBJ whole genome shotgun (WGS) entry which is preliminary data.</text>
</comment>
<dbReference type="Proteomes" id="UP000234950">
    <property type="component" value="Unassembled WGS sequence"/>
</dbReference>
<protein>
    <submittedName>
        <fullName evidence="1">Uncharacterized protein</fullName>
    </submittedName>
</protein>
<dbReference type="PROSITE" id="PS51257">
    <property type="entry name" value="PROKAR_LIPOPROTEIN"/>
    <property type="match status" value="1"/>
</dbReference>
<reference evidence="1 2" key="1">
    <citation type="submission" date="2017-11" db="EMBL/GenBank/DDBJ databases">
        <title>Comparitive Functional Genomics of Dry Heat Resistant strains isolated from the Viking Spacecraft.</title>
        <authorList>
            <person name="Seuylemezian A."/>
            <person name="Cooper K."/>
            <person name="Vaishampayan P."/>
        </authorList>
    </citation>
    <scope>NUCLEOTIDE SEQUENCE [LARGE SCALE GENOMIC DNA]</scope>
    <source>
        <strain evidence="1 2">V32-6</strain>
    </source>
</reference>
<evidence type="ECO:0000313" key="2">
    <source>
        <dbReference type="Proteomes" id="UP000234950"/>
    </source>
</evidence>
<proteinExistence type="predicted"/>